<sequence length="82" mass="9372">MEKAGRKEEEEDRAGTREWIVTGRVVQFRYDGVLASWWGWSWQALKICWFVRISSSPRDSMQSTGATSLPTLGVLTLLFSSM</sequence>
<gene>
    <name evidence="1" type="ORF">BO71DRAFT_101441</name>
</gene>
<name>A0A319DK84_9EURO</name>
<organism evidence="1 2">
    <name type="scientific">Aspergillus ellipticus CBS 707.79</name>
    <dbReference type="NCBI Taxonomy" id="1448320"/>
    <lineage>
        <taxon>Eukaryota</taxon>
        <taxon>Fungi</taxon>
        <taxon>Dikarya</taxon>
        <taxon>Ascomycota</taxon>
        <taxon>Pezizomycotina</taxon>
        <taxon>Eurotiomycetes</taxon>
        <taxon>Eurotiomycetidae</taxon>
        <taxon>Eurotiales</taxon>
        <taxon>Aspergillaceae</taxon>
        <taxon>Aspergillus</taxon>
        <taxon>Aspergillus subgen. Circumdati</taxon>
    </lineage>
</organism>
<evidence type="ECO:0000313" key="1">
    <source>
        <dbReference type="EMBL" id="PYH97789.1"/>
    </source>
</evidence>
<dbReference type="EMBL" id="KZ825818">
    <property type="protein sequence ID" value="PYH97789.1"/>
    <property type="molecule type" value="Genomic_DNA"/>
</dbReference>
<proteinExistence type="predicted"/>
<protein>
    <submittedName>
        <fullName evidence="1">Uncharacterized protein</fullName>
    </submittedName>
</protein>
<accession>A0A319DK84</accession>
<dbReference type="AlphaFoldDB" id="A0A319DK84"/>
<dbReference type="VEuPathDB" id="FungiDB:BO71DRAFT_101441"/>
<keyword evidence="2" id="KW-1185">Reference proteome</keyword>
<dbReference type="Proteomes" id="UP000247810">
    <property type="component" value="Unassembled WGS sequence"/>
</dbReference>
<evidence type="ECO:0000313" key="2">
    <source>
        <dbReference type="Proteomes" id="UP000247810"/>
    </source>
</evidence>
<reference evidence="1 2" key="1">
    <citation type="submission" date="2018-02" db="EMBL/GenBank/DDBJ databases">
        <title>The genomes of Aspergillus section Nigri reveals drivers in fungal speciation.</title>
        <authorList>
            <consortium name="DOE Joint Genome Institute"/>
            <person name="Vesth T.C."/>
            <person name="Nybo J."/>
            <person name="Theobald S."/>
            <person name="Brandl J."/>
            <person name="Frisvad J.C."/>
            <person name="Nielsen K.F."/>
            <person name="Lyhne E.K."/>
            <person name="Kogle M.E."/>
            <person name="Kuo A."/>
            <person name="Riley R."/>
            <person name="Clum A."/>
            <person name="Nolan M."/>
            <person name="Lipzen A."/>
            <person name="Salamov A."/>
            <person name="Henrissat B."/>
            <person name="Wiebenga A."/>
            <person name="De vries R.P."/>
            <person name="Grigoriev I.V."/>
            <person name="Mortensen U.H."/>
            <person name="Andersen M.R."/>
            <person name="Baker S.E."/>
        </authorList>
    </citation>
    <scope>NUCLEOTIDE SEQUENCE [LARGE SCALE GENOMIC DNA]</scope>
    <source>
        <strain evidence="1 2">CBS 707.79</strain>
    </source>
</reference>